<feature type="domain" description="Sulfotransferase" evidence="6">
    <location>
        <begin position="353"/>
        <end position="571"/>
    </location>
</feature>
<dbReference type="Pfam" id="PF00685">
    <property type="entry name" value="Sulfotransfer_1"/>
    <property type="match status" value="2"/>
</dbReference>
<keyword evidence="8" id="KW-1185">Reference proteome</keyword>
<evidence type="ECO:0000256" key="2">
    <source>
        <dbReference type="ARBA" id="ARBA00023180"/>
    </source>
</evidence>
<dbReference type="SUPFAM" id="SSF52540">
    <property type="entry name" value="P-loop containing nucleoside triphosphate hydrolases"/>
    <property type="match status" value="2"/>
</dbReference>
<evidence type="ECO:0000256" key="4">
    <source>
        <dbReference type="SAM" id="MobiDB-lite"/>
    </source>
</evidence>
<dbReference type="InterPro" id="IPR000863">
    <property type="entry name" value="Sulfotransferase_dom"/>
</dbReference>
<dbReference type="AlphaFoldDB" id="A0ABD3NPV8"/>
<protein>
    <recommendedName>
        <fullName evidence="6">Sulfotransferase domain-containing protein</fullName>
    </recommendedName>
</protein>
<feature type="domain" description="Sulfotransferase" evidence="6">
    <location>
        <begin position="179"/>
        <end position="287"/>
    </location>
</feature>
<sequence length="632" mass="71961">MAIRSIQNSKTSKPPITTTNKPQQSTHHTMLQHFKNFKSLSNIIVILISLHILYMSFTNLSVVPRLRGSGEYGEYLSMIGGNARVDGILPNVLVVGERGSGVDLVTNWLVSSGGCTAQSPDSNTTSSAETNFFNNPSLHQLGCAFYSNLFKQCKESNASLILDGTPETLFNPTRVYNTYKSVPGALDSSLKIVVMLREPMSREFYLFNQQNKSSSMEFEEYVKDVLKPHVLKMRSSGQDAVQQLTIWAKKFKRSQMLVLSYDELEFNRGRFAWRLKKFLGSNLNGDLITDEEGDALARKIPDGAYDMLDGLYWGKNMELYHFLHEKRGPHMEHVPFQEFEYGMNGDVLLPNVLLLGAQFSGVSLVSICACITDLLIQNKACRATVFNRETYSITKEPHFFDKLDQYNKGMEFYARRYKHCYLDKMTDIVIDGTPNYLTYPERVKELYNKAPRETLAKLKFIIVLREPVGRERQVYWTKKAAYDQAKDKKNGWFQDIVNRESGEAMSFLQYVNTTLLNQPDLLTESMYVDHLSKWFQLFRRHHFLILSSDELVNNPNSVQSRLGKFLGKELSGSLGKLGDDGNVDPRAKAVLSEWFREKNEELYKFLADNPGAEMEQNPFPRFGVSSGAAASV</sequence>
<keyword evidence="1" id="KW-0808">Transferase</keyword>
<evidence type="ECO:0000259" key="6">
    <source>
        <dbReference type="Pfam" id="PF00685"/>
    </source>
</evidence>
<name>A0ABD3NPV8_9STRA</name>
<keyword evidence="2" id="KW-0325">Glycoprotein</keyword>
<organism evidence="7 8">
    <name type="scientific">Cyclotella atomus</name>
    <dbReference type="NCBI Taxonomy" id="382360"/>
    <lineage>
        <taxon>Eukaryota</taxon>
        <taxon>Sar</taxon>
        <taxon>Stramenopiles</taxon>
        <taxon>Ochrophyta</taxon>
        <taxon>Bacillariophyta</taxon>
        <taxon>Coscinodiscophyceae</taxon>
        <taxon>Thalassiosirophycidae</taxon>
        <taxon>Stephanodiscales</taxon>
        <taxon>Stephanodiscaceae</taxon>
        <taxon>Cyclotella</taxon>
    </lineage>
</organism>
<reference evidence="7 8" key="1">
    <citation type="submission" date="2024-10" db="EMBL/GenBank/DDBJ databases">
        <title>Updated reference genomes for cyclostephanoid diatoms.</title>
        <authorList>
            <person name="Roberts W.R."/>
            <person name="Alverson A.J."/>
        </authorList>
    </citation>
    <scope>NUCLEOTIDE SEQUENCE [LARGE SCALE GENOMIC DNA]</scope>
    <source>
        <strain evidence="7 8">AJA010-31</strain>
    </source>
</reference>
<dbReference type="InterPro" id="IPR037359">
    <property type="entry name" value="NST/OST"/>
</dbReference>
<keyword evidence="5" id="KW-0812">Transmembrane</keyword>
<gene>
    <name evidence="7" type="ORF">ACHAWO_005080</name>
</gene>
<evidence type="ECO:0000313" key="8">
    <source>
        <dbReference type="Proteomes" id="UP001530400"/>
    </source>
</evidence>
<keyword evidence="5" id="KW-1133">Transmembrane helix</keyword>
<comment type="caution">
    <text evidence="7">The sequence shown here is derived from an EMBL/GenBank/DDBJ whole genome shotgun (WGS) entry which is preliminary data.</text>
</comment>
<dbReference type="InterPro" id="IPR027417">
    <property type="entry name" value="P-loop_NTPase"/>
</dbReference>
<dbReference type="Proteomes" id="UP001530400">
    <property type="component" value="Unassembled WGS sequence"/>
</dbReference>
<dbReference type="GO" id="GO:0016740">
    <property type="term" value="F:transferase activity"/>
    <property type="evidence" value="ECO:0007669"/>
    <property type="project" value="UniProtKB-KW"/>
</dbReference>
<feature type="transmembrane region" description="Helical" evidence="5">
    <location>
        <begin position="40"/>
        <end position="57"/>
    </location>
</feature>
<feature type="region of interest" description="Disordered" evidence="4">
    <location>
        <begin position="1"/>
        <end position="25"/>
    </location>
</feature>
<evidence type="ECO:0000256" key="1">
    <source>
        <dbReference type="ARBA" id="ARBA00022679"/>
    </source>
</evidence>
<evidence type="ECO:0000313" key="7">
    <source>
        <dbReference type="EMBL" id="KAL3777314.1"/>
    </source>
</evidence>
<dbReference type="PANTHER" id="PTHR10605:SF56">
    <property type="entry name" value="BIFUNCTIONAL HEPARAN SULFATE N-DEACETYLASE_N-SULFOTRANSFERASE"/>
    <property type="match status" value="1"/>
</dbReference>
<dbReference type="EMBL" id="JALLPJ020001052">
    <property type="protein sequence ID" value="KAL3777314.1"/>
    <property type="molecule type" value="Genomic_DNA"/>
</dbReference>
<evidence type="ECO:0000256" key="3">
    <source>
        <dbReference type="PIRSR" id="PIRSR637359-2"/>
    </source>
</evidence>
<keyword evidence="5" id="KW-0472">Membrane</keyword>
<accession>A0ABD3NPV8</accession>
<dbReference type="Gene3D" id="3.40.50.300">
    <property type="entry name" value="P-loop containing nucleotide triphosphate hydrolases"/>
    <property type="match status" value="2"/>
</dbReference>
<dbReference type="PANTHER" id="PTHR10605">
    <property type="entry name" value="HEPARAN SULFATE SULFOTRANSFERASE"/>
    <property type="match status" value="1"/>
</dbReference>
<proteinExistence type="predicted"/>
<evidence type="ECO:0000256" key="5">
    <source>
        <dbReference type="SAM" id="Phobius"/>
    </source>
</evidence>
<feature type="binding site" evidence="3">
    <location>
        <position position="465"/>
    </location>
    <ligand>
        <name>3'-phosphoadenylyl sulfate</name>
        <dbReference type="ChEBI" id="CHEBI:58339"/>
    </ligand>
</feature>